<accession>C5KQE4</accession>
<evidence type="ECO:0000313" key="2">
    <source>
        <dbReference type="Proteomes" id="UP000007800"/>
    </source>
</evidence>
<sequence length="184" mass="20958">METIDEHSEDMLMLLRLLRPCGLLTKRLQERSLDLWGAQGLLESTTIHLKNIQNLSTDLASLRDALVDHLMDRFPIDEPSWMSLLDMSHEYPDGVVQARFSQILTKLKVDDPDLKAVDFARDYQLVRNEYSRLKAAGAVIPDIHNIKPAGLSALWAFYDNSEFLVPFLGIDLAFGADFISIYQH</sequence>
<protein>
    <submittedName>
        <fullName evidence="1">Uncharacterized protein</fullName>
    </submittedName>
</protein>
<dbReference type="Proteomes" id="UP000007800">
    <property type="component" value="Unassembled WGS sequence"/>
</dbReference>
<name>C5KQE4_PERM5</name>
<proteinExistence type="predicted"/>
<evidence type="ECO:0000313" key="1">
    <source>
        <dbReference type="EMBL" id="EER13299.1"/>
    </source>
</evidence>
<dbReference type="AlphaFoldDB" id="C5KQE4"/>
<dbReference type="InParanoid" id="C5KQE4"/>
<organism evidence="2">
    <name type="scientific">Perkinsus marinus (strain ATCC 50983 / TXsc)</name>
    <dbReference type="NCBI Taxonomy" id="423536"/>
    <lineage>
        <taxon>Eukaryota</taxon>
        <taxon>Sar</taxon>
        <taxon>Alveolata</taxon>
        <taxon>Perkinsozoa</taxon>
        <taxon>Perkinsea</taxon>
        <taxon>Perkinsida</taxon>
        <taxon>Perkinsidae</taxon>
        <taxon>Perkinsus</taxon>
    </lineage>
</organism>
<reference evidence="1 2" key="1">
    <citation type="submission" date="2008-07" db="EMBL/GenBank/DDBJ databases">
        <authorList>
            <person name="El-Sayed N."/>
            <person name="Caler E."/>
            <person name="Inman J."/>
            <person name="Amedeo P."/>
            <person name="Hass B."/>
            <person name="Wortman J."/>
        </authorList>
    </citation>
    <scope>NUCLEOTIDE SEQUENCE [LARGE SCALE GENOMIC DNA]</scope>
    <source>
        <strain evidence="2">ATCC 50983 / TXsc</strain>
    </source>
</reference>
<keyword evidence="2" id="KW-1185">Reference proteome</keyword>
<gene>
    <name evidence="1" type="ORF">Pmar_PMAR008454</name>
</gene>
<dbReference type="GeneID" id="9041305"/>
<dbReference type="EMBL" id="GG675345">
    <property type="protein sequence ID" value="EER13299.1"/>
    <property type="molecule type" value="Genomic_DNA"/>
</dbReference>
<dbReference type="RefSeq" id="XP_002781504.1">
    <property type="nucleotide sequence ID" value="XM_002781458.1"/>
</dbReference>